<dbReference type="PANTHER" id="PTHR43265:SF1">
    <property type="entry name" value="ESTERASE ESTD"/>
    <property type="match status" value="1"/>
</dbReference>
<accession>A0A7K1J5L1</accession>
<dbReference type="InterPro" id="IPR053145">
    <property type="entry name" value="AB_hydrolase_Est10"/>
</dbReference>
<sequence>MATQKHVEDITVVRDGLKLSGRIESPQDAPAGPVVIAMHGFMADLGYEPDSLMQQISDQLVDAGFTCVRFDFNGRGHSDGAFANSDIYNQVEDAIAVLDFVRDRFEPTEISLLGHSQGSVIAGMTAGMFADELHSLVMLSPASSIKDDALRGRVLGVPFDPYRIPNHITLADGKHEVDGKYARIAKTVPIYETAAMFKGPALAIQGEQDTVIDANCARNYGNAMANCSVSLYTNLDHKFNGADRMRAIGEAVAFLSAQHEEM</sequence>
<evidence type="ECO:0000313" key="2">
    <source>
        <dbReference type="EMBL" id="MUH59745.1"/>
    </source>
</evidence>
<dbReference type="GO" id="GO:0052689">
    <property type="term" value="F:carboxylic ester hydrolase activity"/>
    <property type="evidence" value="ECO:0007669"/>
    <property type="project" value="TreeGrafter"/>
</dbReference>
<keyword evidence="2" id="KW-0378">Hydrolase</keyword>
<dbReference type="AlphaFoldDB" id="A0A7K1J5L1"/>
<organism evidence="2 3">
    <name type="scientific">Bifidobacterium canis</name>
    <dbReference type="NCBI Taxonomy" id="2610880"/>
    <lineage>
        <taxon>Bacteria</taxon>
        <taxon>Bacillati</taxon>
        <taxon>Actinomycetota</taxon>
        <taxon>Actinomycetes</taxon>
        <taxon>Bifidobacteriales</taxon>
        <taxon>Bifidobacteriaceae</taxon>
        <taxon>Bifidobacterium</taxon>
    </lineage>
</organism>
<dbReference type="Gene3D" id="3.40.50.1820">
    <property type="entry name" value="alpha/beta hydrolase"/>
    <property type="match status" value="1"/>
</dbReference>
<dbReference type="PANTHER" id="PTHR43265">
    <property type="entry name" value="ESTERASE ESTD"/>
    <property type="match status" value="1"/>
</dbReference>
<dbReference type="Proteomes" id="UP000487882">
    <property type="component" value="Unassembled WGS sequence"/>
</dbReference>
<name>A0A7K1J5L1_9BIFI</name>
<evidence type="ECO:0000259" key="1">
    <source>
        <dbReference type="Pfam" id="PF12146"/>
    </source>
</evidence>
<evidence type="ECO:0000313" key="3">
    <source>
        <dbReference type="Proteomes" id="UP000487882"/>
    </source>
</evidence>
<protein>
    <submittedName>
        <fullName evidence="2">Cinnamoyl ester hydrolase</fullName>
    </submittedName>
</protein>
<dbReference type="EMBL" id="WNLP01000004">
    <property type="protein sequence ID" value="MUH59745.1"/>
    <property type="molecule type" value="Genomic_DNA"/>
</dbReference>
<dbReference type="RefSeq" id="WP_155588693.1">
    <property type="nucleotide sequence ID" value="NZ_WNLP01000004.1"/>
</dbReference>
<comment type="caution">
    <text evidence="2">The sequence shown here is derived from an EMBL/GenBank/DDBJ whole genome shotgun (WGS) entry which is preliminary data.</text>
</comment>
<reference evidence="2 3" key="1">
    <citation type="submission" date="2019-09" db="EMBL/GenBank/DDBJ databases">
        <title>Bifidobacterium canis sp. nov., isolated from the digestive tract of German Shepherd dog puppy.</title>
        <authorList>
            <person name="Bunesova V."/>
        </authorList>
    </citation>
    <scope>NUCLEOTIDE SEQUENCE [LARGE SCALE GENOMIC DNA]</scope>
    <source>
        <strain evidence="2 3">GSD1FS</strain>
    </source>
</reference>
<gene>
    <name evidence="2" type="ORF">GSD1FS_1086</name>
</gene>
<dbReference type="InterPro" id="IPR022742">
    <property type="entry name" value="Hydrolase_4"/>
</dbReference>
<feature type="domain" description="Serine aminopeptidase S33" evidence="1">
    <location>
        <begin position="34"/>
        <end position="148"/>
    </location>
</feature>
<keyword evidence="3" id="KW-1185">Reference proteome</keyword>
<dbReference type="Pfam" id="PF12146">
    <property type="entry name" value="Hydrolase_4"/>
    <property type="match status" value="1"/>
</dbReference>
<dbReference type="SUPFAM" id="SSF53474">
    <property type="entry name" value="alpha/beta-Hydrolases"/>
    <property type="match status" value="1"/>
</dbReference>
<proteinExistence type="predicted"/>
<dbReference type="InterPro" id="IPR029058">
    <property type="entry name" value="AB_hydrolase_fold"/>
</dbReference>